<organism evidence="1 2">
    <name type="scientific">Lymnaea stagnalis</name>
    <name type="common">Great pond snail</name>
    <name type="synonym">Helix stagnalis</name>
    <dbReference type="NCBI Taxonomy" id="6523"/>
    <lineage>
        <taxon>Eukaryota</taxon>
        <taxon>Metazoa</taxon>
        <taxon>Spiralia</taxon>
        <taxon>Lophotrochozoa</taxon>
        <taxon>Mollusca</taxon>
        <taxon>Gastropoda</taxon>
        <taxon>Heterobranchia</taxon>
        <taxon>Euthyneura</taxon>
        <taxon>Panpulmonata</taxon>
        <taxon>Hygrophila</taxon>
        <taxon>Lymnaeoidea</taxon>
        <taxon>Lymnaeidae</taxon>
        <taxon>Lymnaea</taxon>
    </lineage>
</organism>
<keyword evidence="2" id="KW-1185">Reference proteome</keyword>
<evidence type="ECO:0000313" key="2">
    <source>
        <dbReference type="Proteomes" id="UP001497497"/>
    </source>
</evidence>
<name>A0AAV2HZH6_LYMST</name>
<dbReference type="EMBL" id="CAXITT010000349">
    <property type="protein sequence ID" value="CAL1539662.1"/>
    <property type="molecule type" value="Genomic_DNA"/>
</dbReference>
<sequence>MGQKDSSSAHWTHDLEVKMRDFFNSKGLKIEPWIVTAMGDTFEHQRQIVKSSVTGFDLTSRYPFLCTSFFFLRHFEELTSSRLQDQAHIFIAKFERLLKFFNSTSTSKGKMGSFWWKLLHLNICHTVFMMESPGHTVQDIEAKSLPPTPRLILRGNSLMEVEGWMLSIEGKVVIHADTQDQDFLKTIGCLFTA</sequence>
<dbReference type="AlphaFoldDB" id="A0AAV2HZH6"/>
<comment type="caution">
    <text evidence="1">The sequence shown here is derived from an EMBL/GenBank/DDBJ whole genome shotgun (WGS) entry which is preliminary data.</text>
</comment>
<dbReference type="Proteomes" id="UP001497497">
    <property type="component" value="Unassembled WGS sequence"/>
</dbReference>
<reference evidence="1 2" key="1">
    <citation type="submission" date="2024-04" db="EMBL/GenBank/DDBJ databases">
        <authorList>
            <consortium name="Genoscope - CEA"/>
            <person name="William W."/>
        </authorList>
    </citation>
    <scope>NUCLEOTIDE SEQUENCE [LARGE SCALE GENOMIC DNA]</scope>
</reference>
<protein>
    <submittedName>
        <fullName evidence="1">Uncharacterized protein</fullName>
    </submittedName>
</protein>
<evidence type="ECO:0000313" key="1">
    <source>
        <dbReference type="EMBL" id="CAL1539662.1"/>
    </source>
</evidence>
<proteinExistence type="predicted"/>
<accession>A0AAV2HZH6</accession>
<gene>
    <name evidence="1" type="ORF">GSLYS_00013395001</name>
</gene>